<dbReference type="Proteomes" id="UP000055060">
    <property type="component" value="Unassembled WGS sequence"/>
</dbReference>
<sequence length="296" mass="32024">MKLVSYYLDGMLRVGALIGNGCNDRVIDLNLANPFLPPDMLTLLRMGDATLSQVRDVLAEPQNHMSIPLSEVRLGPPISNPSKIICLGLNYQDHSPKSDPSTPVFPTIFAKYANCIVGPGDPIIIPSVSDQVDYEAELAVVIGKRGKDIPLDQAIHHIAGYTCFNDVSARDYQSRTSQWLQGKTFDTFGPMGPALVTSDEISDPGTLEISLALNGQTMQHSNTSHLIFSIPQIIVYLSQIMTLEVGDVLSTGTPGGVGALRNPPVFLKAGDQVEVRIEGVGILYNPVSVESLQKNR</sequence>
<evidence type="ECO:0000256" key="1">
    <source>
        <dbReference type="ARBA" id="ARBA00010211"/>
    </source>
</evidence>
<dbReference type="Pfam" id="PF01557">
    <property type="entry name" value="FAA_hydrolase"/>
    <property type="match status" value="1"/>
</dbReference>
<dbReference type="GO" id="GO:0019752">
    <property type="term" value="P:carboxylic acid metabolic process"/>
    <property type="evidence" value="ECO:0007669"/>
    <property type="project" value="UniProtKB-ARBA"/>
</dbReference>
<reference evidence="4" key="1">
    <citation type="submission" date="2015-07" db="EMBL/GenBank/DDBJ databases">
        <title>Draft Genome Sequences of Anaerolinea thermolimosa IMO-1, Bellilinea caldifistulae GOMI-1, Leptolinea tardivitalis YMTK-2, Levilinea saccharolytica KIBI-1,Longilinea arvoryzae KOME-1, Previously Described as Members of the Anaerolineaceae (Chloroflexi).</title>
        <authorList>
            <person name="Sekiguchi Y."/>
            <person name="Ohashi A."/>
            <person name="Matsuura N."/>
            <person name="Tourlousse M.D."/>
        </authorList>
    </citation>
    <scope>NUCLEOTIDE SEQUENCE [LARGE SCALE GENOMIC DNA]</scope>
    <source>
        <strain evidence="4">KOME-1</strain>
    </source>
</reference>
<dbReference type="InterPro" id="IPR051121">
    <property type="entry name" value="FAH"/>
</dbReference>
<proteinExistence type="inferred from homology"/>
<accession>A0A0S7BMT1</accession>
<feature type="domain" description="Fumarylacetoacetase-like C-terminal" evidence="3">
    <location>
        <begin position="83"/>
        <end position="287"/>
    </location>
</feature>
<dbReference type="InterPro" id="IPR036663">
    <property type="entry name" value="Fumarylacetoacetase_C_sf"/>
</dbReference>
<evidence type="ECO:0000256" key="2">
    <source>
        <dbReference type="ARBA" id="ARBA00022723"/>
    </source>
</evidence>
<dbReference type="EMBL" id="DF967972">
    <property type="protein sequence ID" value="GAP15814.1"/>
    <property type="molecule type" value="Genomic_DNA"/>
</dbReference>
<organism evidence="4">
    <name type="scientific">Longilinea arvoryzae</name>
    <dbReference type="NCBI Taxonomy" id="360412"/>
    <lineage>
        <taxon>Bacteria</taxon>
        <taxon>Bacillati</taxon>
        <taxon>Chloroflexota</taxon>
        <taxon>Anaerolineae</taxon>
        <taxon>Anaerolineales</taxon>
        <taxon>Anaerolineaceae</taxon>
        <taxon>Longilinea</taxon>
    </lineage>
</organism>
<dbReference type="GO" id="GO:0016853">
    <property type="term" value="F:isomerase activity"/>
    <property type="evidence" value="ECO:0007669"/>
    <property type="project" value="UniProtKB-ARBA"/>
</dbReference>
<evidence type="ECO:0000259" key="3">
    <source>
        <dbReference type="Pfam" id="PF01557"/>
    </source>
</evidence>
<keyword evidence="5" id="KW-1185">Reference proteome</keyword>
<dbReference type="GO" id="GO:0046872">
    <property type="term" value="F:metal ion binding"/>
    <property type="evidence" value="ECO:0007669"/>
    <property type="project" value="UniProtKB-KW"/>
</dbReference>
<keyword evidence="2" id="KW-0479">Metal-binding</keyword>
<protein>
    <submittedName>
        <fullName evidence="4">2-keto-4-pentenoate hydratase</fullName>
    </submittedName>
</protein>
<dbReference type="PANTHER" id="PTHR42796">
    <property type="entry name" value="FUMARYLACETOACETATE HYDROLASE DOMAIN-CONTAINING PROTEIN 2A-RELATED"/>
    <property type="match status" value="1"/>
</dbReference>
<evidence type="ECO:0000313" key="4">
    <source>
        <dbReference type="EMBL" id="GAP15814.1"/>
    </source>
</evidence>
<dbReference type="InterPro" id="IPR011234">
    <property type="entry name" value="Fumarylacetoacetase-like_C"/>
</dbReference>
<dbReference type="OrthoDB" id="9805307at2"/>
<dbReference type="AlphaFoldDB" id="A0A0S7BMT1"/>
<dbReference type="Gene3D" id="3.90.850.10">
    <property type="entry name" value="Fumarylacetoacetase-like, C-terminal domain"/>
    <property type="match status" value="1"/>
</dbReference>
<gene>
    <name evidence="4" type="ORF">LARV_03606</name>
</gene>
<dbReference type="FunFam" id="3.90.850.10:FF:000002">
    <property type="entry name" value="2-hydroxyhepta-2,4-diene-1,7-dioate isomerase"/>
    <property type="match status" value="1"/>
</dbReference>
<comment type="similarity">
    <text evidence="1">Belongs to the FAH family.</text>
</comment>
<dbReference type="PANTHER" id="PTHR42796:SF4">
    <property type="entry name" value="FUMARYLACETOACETATE HYDROLASE DOMAIN-CONTAINING PROTEIN 2A"/>
    <property type="match status" value="1"/>
</dbReference>
<name>A0A0S7BMT1_9CHLR</name>
<evidence type="ECO:0000313" key="5">
    <source>
        <dbReference type="Proteomes" id="UP000055060"/>
    </source>
</evidence>
<dbReference type="SUPFAM" id="SSF56529">
    <property type="entry name" value="FAH"/>
    <property type="match status" value="1"/>
</dbReference>
<dbReference type="STRING" id="360412.LARV_03606"/>